<dbReference type="FunFam" id="2.40.10.10:FF:000047">
    <property type="entry name" value="Trypsin eta"/>
    <property type="match status" value="1"/>
</dbReference>
<name>A0A034WSQ4_BACDO</name>
<dbReference type="EMBL" id="GAKP01001278">
    <property type="protein sequence ID" value="JAC57674.1"/>
    <property type="molecule type" value="Transcribed_RNA"/>
</dbReference>
<keyword evidence="3" id="KW-0964">Secreted</keyword>
<proteinExistence type="inferred from homology"/>
<evidence type="ECO:0000259" key="11">
    <source>
        <dbReference type="PROSITE" id="PS50240"/>
    </source>
</evidence>
<evidence type="ECO:0000256" key="7">
    <source>
        <dbReference type="ARBA" id="ARBA00023145"/>
    </source>
</evidence>
<dbReference type="OrthoDB" id="8440449at2759"/>
<evidence type="ECO:0000313" key="12">
    <source>
        <dbReference type="EMBL" id="JAC57674.1"/>
    </source>
</evidence>
<keyword evidence="7" id="KW-0865">Zymogen</keyword>
<dbReference type="PANTHER" id="PTHR24276">
    <property type="entry name" value="POLYSERASE-RELATED"/>
    <property type="match status" value="1"/>
</dbReference>
<feature type="chain" id="PRO_5044538234" evidence="10">
    <location>
        <begin position="21"/>
        <end position="288"/>
    </location>
</feature>
<evidence type="ECO:0000256" key="8">
    <source>
        <dbReference type="ARBA" id="ARBA00023157"/>
    </source>
</evidence>
<evidence type="ECO:0000256" key="6">
    <source>
        <dbReference type="ARBA" id="ARBA00022825"/>
    </source>
</evidence>
<sequence>MHLRQIISLLLLYIVTTTTAKRLIKPSERLLARQNANASAQQGGRVVGGTNADPGFASYQISIQGQYNGHWCGGSIIDKQWIITAAHCIDGYNPPYLRIITGTVEWDQPRAIYYADEFYTHCNYNNPDFANDIGLIHLNDSIVFDQYTQAIPLASKPLEDNAEAIITGWGDLALGGPETKILQKLTLRHMSHKRCAEVYEDEGILDVGHICTFTKEGEGTCHGDSGGPLISGGELVGLVNWGQPCAVGYPDAYASVYFYRDWIRRVMSGTCKTCHCEASNYPTFGSKK</sequence>
<evidence type="ECO:0000256" key="10">
    <source>
        <dbReference type="SAM" id="SignalP"/>
    </source>
</evidence>
<dbReference type="PRINTS" id="PR00722">
    <property type="entry name" value="CHYMOTRYPSIN"/>
</dbReference>
<dbReference type="GO" id="GO:0016485">
    <property type="term" value="P:protein processing"/>
    <property type="evidence" value="ECO:0007669"/>
    <property type="project" value="UniProtKB-ARBA"/>
</dbReference>
<dbReference type="InterPro" id="IPR018114">
    <property type="entry name" value="TRYPSIN_HIS"/>
</dbReference>
<dbReference type="SMART" id="SM00020">
    <property type="entry name" value="Tryp_SPc"/>
    <property type="match status" value="1"/>
</dbReference>
<dbReference type="GO" id="GO:0005576">
    <property type="term" value="C:extracellular region"/>
    <property type="evidence" value="ECO:0007669"/>
    <property type="project" value="UniProtKB-SubCell"/>
</dbReference>
<keyword evidence="8" id="KW-1015">Disulfide bond</keyword>
<keyword evidence="10" id="KW-0732">Signal</keyword>
<organism evidence="12">
    <name type="scientific">Bactrocera dorsalis</name>
    <name type="common">Oriental fruit fly</name>
    <name type="synonym">Dacus dorsalis</name>
    <dbReference type="NCBI Taxonomy" id="27457"/>
    <lineage>
        <taxon>Eukaryota</taxon>
        <taxon>Metazoa</taxon>
        <taxon>Ecdysozoa</taxon>
        <taxon>Arthropoda</taxon>
        <taxon>Hexapoda</taxon>
        <taxon>Insecta</taxon>
        <taxon>Pterygota</taxon>
        <taxon>Neoptera</taxon>
        <taxon>Endopterygota</taxon>
        <taxon>Diptera</taxon>
        <taxon>Brachycera</taxon>
        <taxon>Muscomorpha</taxon>
        <taxon>Tephritoidea</taxon>
        <taxon>Tephritidae</taxon>
        <taxon>Bactrocera</taxon>
        <taxon>Bactrocera</taxon>
    </lineage>
</organism>
<keyword evidence="6 9" id="KW-0720">Serine protease</keyword>
<evidence type="ECO:0000256" key="9">
    <source>
        <dbReference type="RuleBase" id="RU363034"/>
    </source>
</evidence>
<dbReference type="InterPro" id="IPR001254">
    <property type="entry name" value="Trypsin_dom"/>
</dbReference>
<dbReference type="InterPro" id="IPR050430">
    <property type="entry name" value="Peptidase_S1"/>
</dbReference>
<dbReference type="PROSITE" id="PS00134">
    <property type="entry name" value="TRYPSIN_HIS"/>
    <property type="match status" value="1"/>
</dbReference>
<dbReference type="PROSITE" id="PS00135">
    <property type="entry name" value="TRYPSIN_SER"/>
    <property type="match status" value="1"/>
</dbReference>
<comment type="subcellular location">
    <subcellularLocation>
        <location evidence="1">Secreted</location>
    </subcellularLocation>
</comment>
<keyword evidence="5 9" id="KW-0378">Hydrolase</keyword>
<dbReference type="PANTHER" id="PTHR24276:SF98">
    <property type="entry name" value="FI18310P1-RELATED"/>
    <property type="match status" value="1"/>
</dbReference>
<evidence type="ECO:0000256" key="1">
    <source>
        <dbReference type="ARBA" id="ARBA00004613"/>
    </source>
</evidence>
<accession>A0A034WSQ4</accession>
<dbReference type="InterPro" id="IPR009003">
    <property type="entry name" value="Peptidase_S1_PA"/>
</dbReference>
<evidence type="ECO:0000256" key="2">
    <source>
        <dbReference type="ARBA" id="ARBA00007664"/>
    </source>
</evidence>
<comment type="similarity">
    <text evidence="2">Belongs to the peptidase S1 family.</text>
</comment>
<dbReference type="KEGG" id="bdr:105231859"/>
<dbReference type="Gene3D" id="2.40.10.10">
    <property type="entry name" value="Trypsin-like serine proteases"/>
    <property type="match status" value="2"/>
</dbReference>
<dbReference type="CDD" id="cd00190">
    <property type="entry name" value="Tryp_SPc"/>
    <property type="match status" value="1"/>
</dbReference>
<feature type="domain" description="Peptidase S1" evidence="11">
    <location>
        <begin position="46"/>
        <end position="268"/>
    </location>
</feature>
<dbReference type="InterPro" id="IPR001314">
    <property type="entry name" value="Peptidase_S1A"/>
</dbReference>
<dbReference type="RefSeq" id="XP_011211652.2">
    <property type="nucleotide sequence ID" value="XM_011213350.4"/>
</dbReference>
<dbReference type="Pfam" id="PF00089">
    <property type="entry name" value="Trypsin"/>
    <property type="match status" value="1"/>
</dbReference>
<feature type="signal peptide" evidence="10">
    <location>
        <begin position="1"/>
        <end position="20"/>
    </location>
</feature>
<dbReference type="InterPro" id="IPR033116">
    <property type="entry name" value="TRYPSIN_SER"/>
</dbReference>
<evidence type="ECO:0000256" key="3">
    <source>
        <dbReference type="ARBA" id="ARBA00022525"/>
    </source>
</evidence>
<evidence type="ECO:0000256" key="4">
    <source>
        <dbReference type="ARBA" id="ARBA00022670"/>
    </source>
</evidence>
<dbReference type="GeneID" id="105231859"/>
<dbReference type="InterPro" id="IPR043504">
    <property type="entry name" value="Peptidase_S1_PA_chymotrypsin"/>
</dbReference>
<evidence type="ECO:0000256" key="5">
    <source>
        <dbReference type="ARBA" id="ARBA00022801"/>
    </source>
</evidence>
<keyword evidence="4 9" id="KW-0645">Protease</keyword>
<protein>
    <submittedName>
        <fullName evidence="12">Chymotrypsin-1</fullName>
    </submittedName>
</protein>
<dbReference type="AlphaFoldDB" id="A0A034WSQ4"/>
<dbReference type="GO" id="GO:0004252">
    <property type="term" value="F:serine-type endopeptidase activity"/>
    <property type="evidence" value="ECO:0007669"/>
    <property type="project" value="InterPro"/>
</dbReference>
<reference evidence="12" key="1">
    <citation type="journal article" date="2014" name="BMC Genomics">
        <title>Characterizing the developmental transcriptome of the oriental fruit fly, Bactrocera dorsalis (Diptera: Tephritidae) through comparative genomic analysis with Drosophila melanogaster utilizing modENCODE datasets.</title>
        <authorList>
            <person name="Geib S.M."/>
            <person name="Calla B."/>
            <person name="Hall B."/>
            <person name="Hou S."/>
            <person name="Manoukis N.C."/>
        </authorList>
    </citation>
    <scope>NUCLEOTIDE SEQUENCE</scope>
    <source>
        <strain evidence="12">Punador</strain>
    </source>
</reference>
<gene>
    <name evidence="12" type="primary">CTR1</name>
</gene>
<dbReference type="PROSITE" id="PS50240">
    <property type="entry name" value="TRYPSIN_DOM"/>
    <property type="match status" value="1"/>
</dbReference>
<dbReference type="SUPFAM" id="SSF50494">
    <property type="entry name" value="Trypsin-like serine proteases"/>
    <property type="match status" value="1"/>
</dbReference>